<dbReference type="Gene3D" id="3.90.1150.10">
    <property type="entry name" value="Aspartate Aminotransferase, domain 1"/>
    <property type="match status" value="1"/>
</dbReference>
<gene>
    <name evidence="1" type="ORF">R5A26_22645</name>
</gene>
<dbReference type="EMBL" id="JAWMAJ010000074">
    <property type="protein sequence ID" value="MDV7218751.1"/>
    <property type="molecule type" value="Genomic_DNA"/>
</dbReference>
<protein>
    <recommendedName>
        <fullName evidence="3">Aminotransferase class I/classII domain-containing protein</fullName>
    </recommendedName>
</protein>
<accession>A0ABU4FFI3</accession>
<dbReference type="SUPFAM" id="SSF53383">
    <property type="entry name" value="PLP-dependent transferases"/>
    <property type="match status" value="1"/>
</dbReference>
<sequence>MERIVAERERTRAALLGLGWEVLPSETNFLWLPTGEAESVAAQWERRGLRVTLGSPDANDLLITAAKETAPPAR</sequence>
<dbReference type="RefSeq" id="WP_317772993.1">
    <property type="nucleotide sequence ID" value="NZ_JAWMAJ010000074.1"/>
</dbReference>
<dbReference type="Proteomes" id="UP001187346">
    <property type="component" value="Unassembled WGS sequence"/>
</dbReference>
<dbReference type="InterPro" id="IPR015424">
    <property type="entry name" value="PyrdxlP-dep_Trfase"/>
</dbReference>
<reference evidence="1 2" key="1">
    <citation type="submission" date="2023-10" db="EMBL/GenBank/DDBJ databases">
        <title>Characterization of rhizosphere-enriched actinobacteria from wheat plants lab-grown on chernevaya soil.</title>
        <authorList>
            <person name="Tikhonova E.N."/>
            <person name="Konopkin A."/>
            <person name="Kravchenko I.K."/>
        </authorList>
    </citation>
    <scope>NUCLEOTIDE SEQUENCE [LARGE SCALE GENOMIC DNA]</scope>
    <source>
        <strain evidence="1 2">RR29</strain>
    </source>
</reference>
<keyword evidence="2" id="KW-1185">Reference proteome</keyword>
<evidence type="ECO:0000313" key="2">
    <source>
        <dbReference type="Proteomes" id="UP001187346"/>
    </source>
</evidence>
<evidence type="ECO:0008006" key="3">
    <source>
        <dbReference type="Google" id="ProtNLM"/>
    </source>
</evidence>
<comment type="caution">
    <text evidence="1">The sequence shown here is derived from an EMBL/GenBank/DDBJ whole genome shotgun (WGS) entry which is preliminary data.</text>
</comment>
<organism evidence="1 2">
    <name type="scientific">Streptomyces prunicolor</name>
    <dbReference type="NCBI Taxonomy" id="67348"/>
    <lineage>
        <taxon>Bacteria</taxon>
        <taxon>Bacillati</taxon>
        <taxon>Actinomycetota</taxon>
        <taxon>Actinomycetes</taxon>
        <taxon>Kitasatosporales</taxon>
        <taxon>Streptomycetaceae</taxon>
        <taxon>Streptomyces</taxon>
    </lineage>
</organism>
<name>A0ABU4FFI3_9ACTN</name>
<dbReference type="InterPro" id="IPR015422">
    <property type="entry name" value="PyrdxlP-dep_Trfase_small"/>
</dbReference>
<evidence type="ECO:0000313" key="1">
    <source>
        <dbReference type="EMBL" id="MDV7218751.1"/>
    </source>
</evidence>
<proteinExistence type="predicted"/>